<comment type="caution">
    <text evidence="1">The sequence shown here is derived from an EMBL/GenBank/DDBJ whole genome shotgun (WGS) entry which is preliminary data.</text>
</comment>
<dbReference type="EMBL" id="JAYMYQ010000004">
    <property type="protein sequence ID" value="KAK7338702.1"/>
    <property type="molecule type" value="Genomic_DNA"/>
</dbReference>
<accession>A0AAN9QKE3</accession>
<reference evidence="1 2" key="1">
    <citation type="submission" date="2024-01" db="EMBL/GenBank/DDBJ databases">
        <title>The genomes of 5 underutilized Papilionoideae crops provide insights into root nodulation and disease resistanc.</title>
        <authorList>
            <person name="Jiang F."/>
        </authorList>
    </citation>
    <scope>NUCLEOTIDE SEQUENCE [LARGE SCALE GENOMIC DNA]</scope>
    <source>
        <strain evidence="1">LVBAO_FW01</strain>
        <tissue evidence="1">Leaves</tissue>
    </source>
</reference>
<evidence type="ECO:0000313" key="2">
    <source>
        <dbReference type="Proteomes" id="UP001367508"/>
    </source>
</evidence>
<proteinExistence type="predicted"/>
<gene>
    <name evidence="1" type="ORF">VNO77_19329</name>
</gene>
<keyword evidence="2" id="KW-1185">Reference proteome</keyword>
<name>A0AAN9QKE3_CANGL</name>
<sequence>MTYSPMTYSMQTTAIGGEIGAPTAIDFANREVQHSKTSFELACEERPLDLVADCMSVSRQTGSGSRSLSIGYVHFQWDYKISGKLSNNLVTINLSSSD</sequence>
<dbReference type="AlphaFoldDB" id="A0AAN9QKE3"/>
<dbReference type="Proteomes" id="UP001367508">
    <property type="component" value="Unassembled WGS sequence"/>
</dbReference>
<organism evidence="1 2">
    <name type="scientific">Canavalia gladiata</name>
    <name type="common">Sword bean</name>
    <name type="synonym">Dolichos gladiatus</name>
    <dbReference type="NCBI Taxonomy" id="3824"/>
    <lineage>
        <taxon>Eukaryota</taxon>
        <taxon>Viridiplantae</taxon>
        <taxon>Streptophyta</taxon>
        <taxon>Embryophyta</taxon>
        <taxon>Tracheophyta</taxon>
        <taxon>Spermatophyta</taxon>
        <taxon>Magnoliopsida</taxon>
        <taxon>eudicotyledons</taxon>
        <taxon>Gunneridae</taxon>
        <taxon>Pentapetalae</taxon>
        <taxon>rosids</taxon>
        <taxon>fabids</taxon>
        <taxon>Fabales</taxon>
        <taxon>Fabaceae</taxon>
        <taxon>Papilionoideae</taxon>
        <taxon>50 kb inversion clade</taxon>
        <taxon>NPAAA clade</taxon>
        <taxon>indigoferoid/millettioid clade</taxon>
        <taxon>Phaseoleae</taxon>
        <taxon>Canavalia</taxon>
    </lineage>
</organism>
<evidence type="ECO:0000313" key="1">
    <source>
        <dbReference type="EMBL" id="KAK7338702.1"/>
    </source>
</evidence>
<protein>
    <submittedName>
        <fullName evidence="1">Uncharacterized protein</fullName>
    </submittedName>
</protein>